<dbReference type="AlphaFoldDB" id="A0A3G1L0Z0"/>
<dbReference type="SUPFAM" id="SSF111283">
    <property type="entry name" value="Putative modulator of DNA gyrase, PmbA/TldD"/>
    <property type="match status" value="1"/>
</dbReference>
<dbReference type="Pfam" id="PF01523">
    <property type="entry name" value="PmbA_TldD_1st"/>
    <property type="match status" value="1"/>
</dbReference>
<dbReference type="Proteomes" id="UP000323521">
    <property type="component" value="Chromosome"/>
</dbReference>
<dbReference type="KEGG" id="fwa:DCMF_03740"/>
<name>A0A3G1L0Z0_FORW1</name>
<dbReference type="InterPro" id="IPR002510">
    <property type="entry name" value="Metalloprtase-TldD/E_N"/>
</dbReference>
<dbReference type="InterPro" id="IPR035068">
    <property type="entry name" value="TldD/PmbA_N"/>
</dbReference>
<evidence type="ECO:0000313" key="6">
    <source>
        <dbReference type="Proteomes" id="UP000323521"/>
    </source>
</evidence>
<evidence type="ECO:0000259" key="3">
    <source>
        <dbReference type="Pfam" id="PF19289"/>
    </source>
</evidence>
<feature type="domain" description="Metalloprotease TldD/E central" evidence="4">
    <location>
        <begin position="104"/>
        <end position="206"/>
    </location>
</feature>
<dbReference type="GO" id="GO:0008237">
    <property type="term" value="F:metallopeptidase activity"/>
    <property type="evidence" value="ECO:0007669"/>
    <property type="project" value="InterPro"/>
</dbReference>
<dbReference type="Pfam" id="PF19289">
    <property type="entry name" value="PmbA_TldD_3rd"/>
    <property type="match status" value="1"/>
</dbReference>
<dbReference type="InterPro" id="IPR045569">
    <property type="entry name" value="Metalloprtase-TldD/E_C"/>
</dbReference>
<sequence length="433" mass="46374">MALSLGASSAEVFLSRAKDLTIEVSEQQVETMKLAEQQGLGIRILQNQRLGFSYSSAWSDSALDQLVSQAIENSRSTGEDKYNILPGPAEKYPEVALWDADTIQAPVEEKIDLAKNIEQAARKYDHRIKITERCAYSDSSYEVAVVNSLGVAGQFQGSYCGASAFVVAEDQGESQTGFSFQYQLKYQEIDPVFLGQEAAKKGVRMLGAKNIKTQEMTAVFDPYVATNFLGSISHALSAESVQKGKSRLAGKMNTRVASGLVTLIDDGAKEKGIMSSPFDGEGVPSQKTVLIDQGVLKGFLYNTYAAAKDGVKSTGNGIRGSYKGTPEIGTTNFYIEKGAVSQEDLLKKVTKGIYLTEVMGMHTANPISGDFSLGAAGLLIEHGELTQPVRGIAIAGNFFDLLSAIDAVGSDLTFFIGKGSPTLRIAKMTVSGS</sequence>
<evidence type="ECO:0000259" key="2">
    <source>
        <dbReference type="Pfam" id="PF01523"/>
    </source>
</evidence>
<dbReference type="GO" id="GO:0005829">
    <property type="term" value="C:cytosol"/>
    <property type="evidence" value="ECO:0007669"/>
    <property type="project" value="TreeGrafter"/>
</dbReference>
<dbReference type="InterPro" id="IPR047657">
    <property type="entry name" value="PmbA"/>
</dbReference>
<feature type="domain" description="Metalloprotease TldD/E N-terminal" evidence="2">
    <location>
        <begin position="10"/>
        <end position="73"/>
    </location>
</feature>
<gene>
    <name evidence="5" type="ORF">DCMF_03740</name>
</gene>
<dbReference type="PANTHER" id="PTHR43421:SF1">
    <property type="entry name" value="METALLOPROTEASE PMBA"/>
    <property type="match status" value="1"/>
</dbReference>
<dbReference type="GO" id="GO:0006508">
    <property type="term" value="P:proteolysis"/>
    <property type="evidence" value="ECO:0007669"/>
    <property type="project" value="InterPro"/>
</dbReference>
<keyword evidence="6" id="KW-1185">Reference proteome</keyword>
<accession>A0A3G1L0Z0</accession>
<dbReference type="InterPro" id="IPR036059">
    <property type="entry name" value="TldD/PmbA_sf"/>
</dbReference>
<dbReference type="Pfam" id="PF19290">
    <property type="entry name" value="PmbA_TldD_2nd"/>
    <property type="match status" value="1"/>
</dbReference>
<dbReference type="InterPro" id="IPR045570">
    <property type="entry name" value="Metalloprtase-TldD/E_cen_dom"/>
</dbReference>
<proteinExistence type="inferred from homology"/>
<evidence type="ECO:0000313" key="5">
    <source>
        <dbReference type="EMBL" id="ATW28330.1"/>
    </source>
</evidence>
<reference evidence="5 6" key="1">
    <citation type="submission" date="2016-10" db="EMBL/GenBank/DDBJ databases">
        <title>Complete Genome Sequence of Peptococcaceae strain DCMF.</title>
        <authorList>
            <person name="Edwards R.J."/>
            <person name="Holland S.I."/>
            <person name="Deshpande N.P."/>
            <person name="Wong Y.K."/>
            <person name="Ertan H."/>
            <person name="Manefield M."/>
            <person name="Russell T.L."/>
            <person name="Lee M.J."/>
        </authorList>
    </citation>
    <scope>NUCLEOTIDE SEQUENCE [LARGE SCALE GENOMIC DNA]</scope>
    <source>
        <strain evidence="5 6">DCMF</strain>
    </source>
</reference>
<comment type="similarity">
    <text evidence="1">Belongs to the peptidase U62 family.</text>
</comment>
<dbReference type="OrthoDB" id="9803213at2"/>
<organism evidence="5 6">
    <name type="scientific">Formimonas warabiya</name>
    <dbReference type="NCBI Taxonomy" id="1761012"/>
    <lineage>
        <taxon>Bacteria</taxon>
        <taxon>Bacillati</taxon>
        <taxon>Bacillota</taxon>
        <taxon>Clostridia</taxon>
        <taxon>Eubacteriales</taxon>
        <taxon>Peptococcaceae</taxon>
        <taxon>Candidatus Formimonas</taxon>
    </lineage>
</organism>
<protein>
    <submittedName>
        <fullName evidence="5">Peptidase C69</fullName>
    </submittedName>
</protein>
<evidence type="ECO:0000259" key="4">
    <source>
        <dbReference type="Pfam" id="PF19290"/>
    </source>
</evidence>
<dbReference type="Gene3D" id="3.30.2290.10">
    <property type="entry name" value="PmbA/TldD superfamily"/>
    <property type="match status" value="1"/>
</dbReference>
<feature type="domain" description="Metalloprotease TldD/E C-terminal" evidence="3">
    <location>
        <begin position="213"/>
        <end position="432"/>
    </location>
</feature>
<dbReference type="EMBL" id="CP017634">
    <property type="protein sequence ID" value="ATW28330.1"/>
    <property type="molecule type" value="Genomic_DNA"/>
</dbReference>
<evidence type="ECO:0000256" key="1">
    <source>
        <dbReference type="ARBA" id="ARBA00005836"/>
    </source>
</evidence>
<dbReference type="PANTHER" id="PTHR43421">
    <property type="entry name" value="METALLOPROTEASE PMBA"/>
    <property type="match status" value="1"/>
</dbReference>